<protein>
    <submittedName>
        <fullName evidence="2">Putative membrane protein</fullName>
    </submittedName>
</protein>
<dbReference type="RefSeq" id="WP_014401683.1">
    <property type="nucleotide sequence ID" value="NC_017033.1"/>
</dbReference>
<sequence>MAVTLAFTLIGLLVILGSSVIGYLYWLKRDTQKIADLAALAGAARMDQCTTGNDNSAADANAKDANHLESSATIVTQCGRWNPSKTGGDHFTAGGGTAMNAVKAEVSRTPAPWISLGLDLPTITASAIATGSPPVAAFSVTPALASLNHQALLGQLLQAVGLDPSQLDLVGYNGLANVRITPSGLLSALGIDVPVGADVGTINQLLDTKVGLSQLLDAEVGLAGQNGLLGLNAQLLSALQARLGVSDLQVQLGSSATSPGIFALLQGPDANADTALTAQVDALQLLATSIGVATGQHAVSLGANASTLNLGLLSLTAAASVIEPPSIGIGGVGTTANSAQIRIFLHLQSGTDTLASSIPLLGDLVSALIRLQVDIPVAIDVVQAMGTLTDLCDPDDPETLKDGIPRATIRVDASLLQTCIGNFSQADAFSTVSSCAAIPGASSNKQLLSVGTGTLLGNAQLLGLNTHMLISALPASGSVTLAAGQSGTVGNQLLIGDTVSNLVTALTGALLVNTAGGGSTASCNGQGLNTCYQLAQDLWNTTSGSTLARLWAAQNTISTTSSGLTGFLGGTLNGVLGLLGGVLTLNPIGIADGLGTVLTQVGGLLADLTVGPVCALGSQNACITLLATGMAGNTSSGSANVVPLLLGFLLQALQPALNAIGSVLLTPLLQDVLGLNLGVTTVHLDSLQCHAVHLVY</sequence>
<gene>
    <name evidence="2" type="ordered locus">Fraau_0180</name>
</gene>
<name>H8L1E9_FRAAD</name>
<dbReference type="eggNOG" id="COG4655">
    <property type="taxonomic scope" value="Bacteria"/>
</dbReference>
<keyword evidence="3" id="KW-1185">Reference proteome</keyword>
<dbReference type="HOGENOM" id="CLU_024674_0_0_6"/>
<dbReference type="Proteomes" id="UP000005234">
    <property type="component" value="Chromosome"/>
</dbReference>
<organism evidence="2 3">
    <name type="scientific">Frateuria aurantia (strain ATCC 33424 / DSM 6220 / KCTC 2777 / LMG 1558 / NBRC 3245 / NCIMB 13370)</name>
    <name type="common">Acetobacter aurantius</name>
    <dbReference type="NCBI Taxonomy" id="767434"/>
    <lineage>
        <taxon>Bacteria</taxon>
        <taxon>Pseudomonadati</taxon>
        <taxon>Pseudomonadota</taxon>
        <taxon>Gammaproteobacteria</taxon>
        <taxon>Lysobacterales</taxon>
        <taxon>Rhodanobacteraceae</taxon>
        <taxon>Frateuria</taxon>
    </lineage>
</organism>
<reference evidence="2" key="1">
    <citation type="submission" date="2012-02" db="EMBL/GenBank/DDBJ databases">
        <title>The complete genome of Frateuria aurantia DSM 6220.</title>
        <authorList>
            <consortium name="US DOE Joint Genome Institute (JGI-PGF)"/>
            <person name="Lucas S."/>
            <person name="Copeland A."/>
            <person name="Lapidus A."/>
            <person name="Glavina del Rio T."/>
            <person name="Dalin E."/>
            <person name="Tice H."/>
            <person name="Bruce D."/>
            <person name="Goodwin L."/>
            <person name="Pitluck S."/>
            <person name="Peters L."/>
            <person name="Ovchinnikova G."/>
            <person name="Teshima H."/>
            <person name="Kyrpides N."/>
            <person name="Mavromatis K."/>
            <person name="Ivanova N."/>
            <person name="Brettin T."/>
            <person name="Detter J.C."/>
            <person name="Han C."/>
            <person name="Larimer F."/>
            <person name="Land M."/>
            <person name="Hauser L."/>
            <person name="Markowitz V."/>
            <person name="Cheng J.-F."/>
            <person name="Hugenholtz P."/>
            <person name="Woyke T."/>
            <person name="Wu D."/>
            <person name="Brambilla E."/>
            <person name="Klenk H.-P."/>
            <person name="Eisen J.A."/>
        </authorList>
    </citation>
    <scope>NUCLEOTIDE SEQUENCE</scope>
    <source>
        <strain evidence="2">DSM 6220</strain>
    </source>
</reference>
<dbReference type="AlphaFoldDB" id="H8L1E9"/>
<accession>H8L1E9</accession>
<evidence type="ECO:0000259" key="1">
    <source>
        <dbReference type="Pfam" id="PF09977"/>
    </source>
</evidence>
<evidence type="ECO:0000313" key="2">
    <source>
        <dbReference type="EMBL" id="AFC84677.1"/>
    </source>
</evidence>
<dbReference type="EMBL" id="CP003350">
    <property type="protein sequence ID" value="AFC84677.1"/>
    <property type="molecule type" value="Genomic_DNA"/>
</dbReference>
<feature type="domain" description="DUF2134" evidence="1">
    <location>
        <begin position="41"/>
        <end position="129"/>
    </location>
</feature>
<dbReference type="KEGG" id="fau:Fraau_0180"/>
<dbReference type="Pfam" id="PF09977">
    <property type="entry name" value="Tad_C"/>
    <property type="match status" value="1"/>
</dbReference>
<evidence type="ECO:0000313" key="3">
    <source>
        <dbReference type="Proteomes" id="UP000005234"/>
    </source>
</evidence>
<dbReference type="InterPro" id="IPR018705">
    <property type="entry name" value="DUF2134_membrane"/>
</dbReference>
<proteinExistence type="predicted"/>
<dbReference type="STRING" id="767434.Fraau_0180"/>